<evidence type="ECO:0000256" key="14">
    <source>
        <dbReference type="PROSITE-ProRule" id="PRU01360"/>
    </source>
</evidence>
<dbReference type="Pfam" id="PF07715">
    <property type="entry name" value="Plug"/>
    <property type="match status" value="1"/>
</dbReference>
<dbReference type="GO" id="GO:0009279">
    <property type="term" value="C:cell outer membrane"/>
    <property type="evidence" value="ECO:0007669"/>
    <property type="project" value="UniProtKB-SubCell"/>
</dbReference>
<keyword evidence="20" id="KW-1185">Reference proteome</keyword>
<dbReference type="PANTHER" id="PTHR32552:SF68">
    <property type="entry name" value="FERRICHROME OUTER MEMBRANE TRANSPORTER_PHAGE RECEPTOR"/>
    <property type="match status" value="1"/>
</dbReference>
<dbReference type="InterPro" id="IPR010105">
    <property type="entry name" value="TonB_sidphr_rcpt"/>
</dbReference>
<dbReference type="InterPro" id="IPR012910">
    <property type="entry name" value="Plug_dom"/>
</dbReference>
<dbReference type="AlphaFoldDB" id="A0A246BDV9"/>
<dbReference type="InterPro" id="IPR036942">
    <property type="entry name" value="Beta-barrel_TonB_sf"/>
</dbReference>
<gene>
    <name evidence="19" type="ORF">AP75_00980</name>
</gene>
<proteinExistence type="inferred from homology"/>
<keyword evidence="9" id="KW-0406">Ion transport</keyword>
<keyword evidence="13 14" id="KW-0998">Cell outer membrane</keyword>
<evidence type="ECO:0000256" key="11">
    <source>
        <dbReference type="ARBA" id="ARBA00023136"/>
    </source>
</evidence>
<reference evidence="19 20" key="1">
    <citation type="submission" date="2017-05" db="EMBL/GenBank/DDBJ databases">
        <title>Genome of Chryseobacterium haifense.</title>
        <authorList>
            <person name="Newman J.D."/>
        </authorList>
    </citation>
    <scope>NUCLEOTIDE SEQUENCE [LARGE SCALE GENOMIC DNA]</scope>
    <source>
        <strain evidence="19 20">DSM 19056</strain>
    </source>
</reference>
<evidence type="ECO:0000256" key="16">
    <source>
        <dbReference type="SAM" id="SignalP"/>
    </source>
</evidence>
<dbReference type="InterPro" id="IPR039426">
    <property type="entry name" value="TonB-dep_rcpt-like"/>
</dbReference>
<dbReference type="Pfam" id="PF00593">
    <property type="entry name" value="TonB_dep_Rec_b-barrel"/>
    <property type="match status" value="1"/>
</dbReference>
<dbReference type="GO" id="GO:0015344">
    <property type="term" value="F:siderophore uptake transmembrane transporter activity"/>
    <property type="evidence" value="ECO:0007669"/>
    <property type="project" value="TreeGrafter"/>
</dbReference>
<keyword evidence="12 19" id="KW-0675">Receptor</keyword>
<feature type="signal peptide" evidence="16">
    <location>
        <begin position="1"/>
        <end position="19"/>
    </location>
</feature>
<feature type="domain" description="TonB-dependent receptor plug" evidence="18">
    <location>
        <begin position="58"/>
        <end position="156"/>
    </location>
</feature>
<evidence type="ECO:0000256" key="5">
    <source>
        <dbReference type="ARBA" id="ARBA00022496"/>
    </source>
</evidence>
<evidence type="ECO:0000256" key="1">
    <source>
        <dbReference type="ARBA" id="ARBA00004571"/>
    </source>
</evidence>
<dbReference type="GO" id="GO:0038023">
    <property type="term" value="F:signaling receptor activity"/>
    <property type="evidence" value="ECO:0007669"/>
    <property type="project" value="InterPro"/>
</dbReference>
<feature type="domain" description="TonB-dependent receptor-like beta-barrel" evidence="17">
    <location>
        <begin position="237"/>
        <end position="694"/>
    </location>
</feature>
<dbReference type="SUPFAM" id="SSF56935">
    <property type="entry name" value="Porins"/>
    <property type="match status" value="1"/>
</dbReference>
<evidence type="ECO:0000313" key="19">
    <source>
        <dbReference type="EMBL" id="OWK99549.1"/>
    </source>
</evidence>
<keyword evidence="11 14" id="KW-0472">Membrane</keyword>
<comment type="similarity">
    <text evidence="2 14 15">Belongs to the TonB-dependent receptor family.</text>
</comment>
<keyword evidence="6 14" id="KW-0812">Transmembrane</keyword>
<evidence type="ECO:0000256" key="10">
    <source>
        <dbReference type="ARBA" id="ARBA00023077"/>
    </source>
</evidence>
<dbReference type="RefSeq" id="WP_088263402.1">
    <property type="nucleotide sequence ID" value="NZ_JASZ02000001.1"/>
</dbReference>
<evidence type="ECO:0000256" key="7">
    <source>
        <dbReference type="ARBA" id="ARBA00022729"/>
    </source>
</evidence>
<evidence type="ECO:0000256" key="15">
    <source>
        <dbReference type="RuleBase" id="RU003357"/>
    </source>
</evidence>
<dbReference type="InterPro" id="IPR000531">
    <property type="entry name" value="Beta-barrel_TonB"/>
</dbReference>
<evidence type="ECO:0000256" key="4">
    <source>
        <dbReference type="ARBA" id="ARBA00022452"/>
    </source>
</evidence>
<keyword evidence="10 15" id="KW-0798">TonB box</keyword>
<keyword evidence="7 16" id="KW-0732">Signal</keyword>
<evidence type="ECO:0000256" key="3">
    <source>
        <dbReference type="ARBA" id="ARBA00022448"/>
    </source>
</evidence>
<evidence type="ECO:0000256" key="13">
    <source>
        <dbReference type="ARBA" id="ARBA00023237"/>
    </source>
</evidence>
<dbReference type="CDD" id="cd01347">
    <property type="entry name" value="ligand_gated_channel"/>
    <property type="match status" value="1"/>
</dbReference>
<keyword evidence="4 14" id="KW-1134">Transmembrane beta strand</keyword>
<accession>A0A246BDV9</accession>
<dbReference type="PANTHER" id="PTHR32552">
    <property type="entry name" value="FERRICHROME IRON RECEPTOR-RELATED"/>
    <property type="match status" value="1"/>
</dbReference>
<sequence length="725" mass="80572">MKRTITLASFVLGAVLANAQVENDTLKSVENIEEVQLFGIPKKQPKGLEIITRMPLKPRDQIQSISVISSKVIEDLGGLTVTDVAKNVPGVTQFANYGGTRESMSIRGYRGVPVLKNGVMMDGDFRTAAMLTDMQGVESIQVIKGSAAITQGIGNGLGSAGGVINVVTKTPLYINSGNVGFRFGSWDFYRPTLDLERVLDKKGRVSARLNVAYQNNNSFTKHVSTERIYINPSFGFKPDDKTNIIVQMDYMKDDTTPSLGTVNFGTDDTYAIYDMPKDKFLGFTSENNALQTFSFSTMIDRKLTDKLKLRAAYFNSSYEVDTEASFLGRGNAQTGYAERTRSLQKYGRDDKSQVFQFDFIGQDVKTGLINHTFQVGFDFNQSDINSYTYYNQAGGYAHYSDVINVLQDIPNELPQGFEFYLGDKRNIKTLTPTIGLMAQDVVTFNKYLKLNLGLRYSKLNGAPEEQEDVSAVNPSVGVLISPVENVNLFGSYTTTTSLREANNPMQNGDVVGPGKTTQWEAGVKSDWLEEKLRFNLTLFYINNDNLSFSVLNESGAATGYYDLAGNLERKGIEAEVIGRINRNLQVMAGYAYLDAQYKDSPAYVNGSEPMNAPNHTANAWLNYAFKEGALNGLDLGAGVYYVGERPVNEYTQRTIIHNTIPGVKPFDMKAYTTVDAQVGYVYKQVGLRVFLNNIFDAEGYNSYFRGGYINRINPKNFGVQLNYKF</sequence>
<feature type="chain" id="PRO_5012534972" evidence="16">
    <location>
        <begin position="20"/>
        <end position="725"/>
    </location>
</feature>
<comment type="caution">
    <text evidence="19">The sequence shown here is derived from an EMBL/GenBank/DDBJ whole genome shotgun (WGS) entry which is preliminary data.</text>
</comment>
<name>A0A246BDV9_9FLAO</name>
<evidence type="ECO:0000256" key="8">
    <source>
        <dbReference type="ARBA" id="ARBA00023004"/>
    </source>
</evidence>
<keyword evidence="5" id="KW-0410">Iron transport</keyword>
<keyword evidence="8" id="KW-0408">Iron</keyword>
<evidence type="ECO:0000313" key="20">
    <source>
        <dbReference type="Proteomes" id="UP000197587"/>
    </source>
</evidence>
<keyword evidence="3 14" id="KW-0813">Transport</keyword>
<dbReference type="InterPro" id="IPR037066">
    <property type="entry name" value="Plug_dom_sf"/>
</dbReference>
<protein>
    <submittedName>
        <fullName evidence="19">TonB-dependent siderophore receptor</fullName>
    </submittedName>
</protein>
<organism evidence="19 20">
    <name type="scientific">Kaistella haifensis DSM 19056</name>
    <dbReference type="NCBI Taxonomy" id="1450526"/>
    <lineage>
        <taxon>Bacteria</taxon>
        <taxon>Pseudomonadati</taxon>
        <taxon>Bacteroidota</taxon>
        <taxon>Flavobacteriia</taxon>
        <taxon>Flavobacteriales</taxon>
        <taxon>Weeksellaceae</taxon>
        <taxon>Chryseobacterium group</taxon>
        <taxon>Kaistella</taxon>
    </lineage>
</organism>
<dbReference type="EMBL" id="JASZ02000001">
    <property type="protein sequence ID" value="OWK99549.1"/>
    <property type="molecule type" value="Genomic_DNA"/>
</dbReference>
<dbReference type="Proteomes" id="UP000197587">
    <property type="component" value="Unassembled WGS sequence"/>
</dbReference>
<dbReference type="PROSITE" id="PS52016">
    <property type="entry name" value="TONB_DEPENDENT_REC_3"/>
    <property type="match status" value="1"/>
</dbReference>
<evidence type="ECO:0000259" key="18">
    <source>
        <dbReference type="Pfam" id="PF07715"/>
    </source>
</evidence>
<evidence type="ECO:0000256" key="12">
    <source>
        <dbReference type="ARBA" id="ARBA00023170"/>
    </source>
</evidence>
<evidence type="ECO:0000259" key="17">
    <source>
        <dbReference type="Pfam" id="PF00593"/>
    </source>
</evidence>
<comment type="subcellular location">
    <subcellularLocation>
        <location evidence="1 14">Cell outer membrane</location>
        <topology evidence="1 14">Multi-pass membrane protein</topology>
    </subcellularLocation>
</comment>
<evidence type="ECO:0000256" key="2">
    <source>
        <dbReference type="ARBA" id="ARBA00009810"/>
    </source>
</evidence>
<evidence type="ECO:0000256" key="9">
    <source>
        <dbReference type="ARBA" id="ARBA00023065"/>
    </source>
</evidence>
<dbReference type="NCBIfam" id="TIGR01783">
    <property type="entry name" value="TonB-siderophor"/>
    <property type="match status" value="1"/>
</dbReference>
<dbReference type="Gene3D" id="2.170.130.10">
    <property type="entry name" value="TonB-dependent receptor, plug domain"/>
    <property type="match status" value="1"/>
</dbReference>
<evidence type="ECO:0000256" key="6">
    <source>
        <dbReference type="ARBA" id="ARBA00022692"/>
    </source>
</evidence>
<dbReference type="GO" id="GO:0015891">
    <property type="term" value="P:siderophore transport"/>
    <property type="evidence" value="ECO:0007669"/>
    <property type="project" value="InterPro"/>
</dbReference>
<dbReference type="Gene3D" id="2.40.170.20">
    <property type="entry name" value="TonB-dependent receptor, beta-barrel domain"/>
    <property type="match status" value="1"/>
</dbReference>